<dbReference type="AlphaFoldDB" id="A0A501W5G6"/>
<evidence type="ECO:0000256" key="1">
    <source>
        <dbReference type="SAM" id="Phobius"/>
    </source>
</evidence>
<evidence type="ECO:0000313" key="2">
    <source>
        <dbReference type="EMBL" id="TPE43972.1"/>
    </source>
</evidence>
<name>A0A501W5G6_9BACT</name>
<dbReference type="EMBL" id="VFRQ01000005">
    <property type="protein sequence ID" value="TPE43972.1"/>
    <property type="molecule type" value="Genomic_DNA"/>
</dbReference>
<evidence type="ECO:0008006" key="4">
    <source>
        <dbReference type="Google" id="ProtNLM"/>
    </source>
</evidence>
<keyword evidence="1" id="KW-0812">Transmembrane</keyword>
<protein>
    <recommendedName>
        <fullName evidence="4">Transmembrane Fragile-X-F protein</fullName>
    </recommendedName>
</protein>
<keyword evidence="1" id="KW-0472">Membrane</keyword>
<keyword evidence="1" id="KW-1133">Transmembrane helix</keyword>
<feature type="transmembrane region" description="Helical" evidence="1">
    <location>
        <begin position="12"/>
        <end position="34"/>
    </location>
</feature>
<gene>
    <name evidence="2" type="ORF">FJM65_11140</name>
</gene>
<reference evidence="2 3" key="1">
    <citation type="submission" date="2019-06" db="EMBL/GenBank/DDBJ databases">
        <title>A novel bacterium of genus Pontibacter, isolated from marine sediment.</title>
        <authorList>
            <person name="Huang H."/>
            <person name="Mo K."/>
            <person name="Hu Y."/>
        </authorList>
    </citation>
    <scope>NUCLEOTIDE SEQUENCE [LARGE SCALE GENOMIC DNA]</scope>
    <source>
        <strain evidence="2 3">HB172049</strain>
    </source>
</reference>
<evidence type="ECO:0000313" key="3">
    <source>
        <dbReference type="Proteomes" id="UP000316727"/>
    </source>
</evidence>
<accession>A0A501W5G6</accession>
<dbReference type="Proteomes" id="UP000316727">
    <property type="component" value="Unassembled WGS sequence"/>
</dbReference>
<comment type="caution">
    <text evidence="2">The sequence shown here is derived from an EMBL/GenBank/DDBJ whole genome shotgun (WGS) entry which is preliminary data.</text>
</comment>
<feature type="transmembrane region" description="Helical" evidence="1">
    <location>
        <begin position="40"/>
        <end position="60"/>
    </location>
</feature>
<keyword evidence="3" id="KW-1185">Reference proteome</keyword>
<organism evidence="2 3">
    <name type="scientific">Pontibacter mangrovi</name>
    <dbReference type="NCBI Taxonomy" id="2589816"/>
    <lineage>
        <taxon>Bacteria</taxon>
        <taxon>Pseudomonadati</taxon>
        <taxon>Bacteroidota</taxon>
        <taxon>Cytophagia</taxon>
        <taxon>Cytophagales</taxon>
        <taxon>Hymenobacteraceae</taxon>
        <taxon>Pontibacter</taxon>
    </lineage>
</organism>
<proteinExistence type="predicted"/>
<sequence length="70" mass="8227">MAQTNNNIGIGFWPLLFLIFLVLKLTKVIAWSWWWVTLPLYGPVLLIILIVVGVFAYRAWKERRRANGLR</sequence>